<reference evidence="2 3" key="1">
    <citation type="submission" date="2018-08" db="EMBL/GenBank/DDBJ databases">
        <title>Genomic Encyclopedia of Type Strains, Phase IV (KMG-IV): sequencing the most valuable type-strain genomes for metagenomic binning, comparative biology and taxonomic classification.</title>
        <authorList>
            <person name="Goeker M."/>
        </authorList>
    </citation>
    <scope>NUCLEOTIDE SEQUENCE [LARGE SCALE GENOMIC DNA]</scope>
    <source>
        <strain evidence="2 3">DSM 23923</strain>
    </source>
</reference>
<name>A0A347ZS70_9CHLR</name>
<dbReference type="OrthoDB" id="370976at2"/>
<dbReference type="InterPro" id="IPR016152">
    <property type="entry name" value="PTrfase/Anion_transptr"/>
</dbReference>
<proteinExistence type="predicted"/>
<evidence type="ECO:0000313" key="3">
    <source>
        <dbReference type="Proteomes" id="UP000256388"/>
    </source>
</evidence>
<feature type="domain" description="PTS EIIA type-2" evidence="1">
    <location>
        <begin position="7"/>
        <end position="154"/>
    </location>
</feature>
<evidence type="ECO:0000259" key="1">
    <source>
        <dbReference type="PROSITE" id="PS51094"/>
    </source>
</evidence>
<keyword evidence="3" id="KW-1185">Reference proteome</keyword>
<dbReference type="InterPro" id="IPR002178">
    <property type="entry name" value="PTS_EIIA_type-2_dom"/>
</dbReference>
<dbReference type="AlphaFoldDB" id="A0A347ZS70"/>
<dbReference type="EMBL" id="QUMS01000001">
    <property type="protein sequence ID" value="REG11284.1"/>
    <property type="molecule type" value="Genomic_DNA"/>
</dbReference>
<dbReference type="SUPFAM" id="SSF55804">
    <property type="entry name" value="Phoshotransferase/anion transport protein"/>
    <property type="match status" value="1"/>
</dbReference>
<sequence>MSRVIAELLQPTCVLLNQKFENSEEIIRAIGTELYEAGYVKESFSEAAIDREKNLPTGLPLAGGFNAAIPHTEIEHVIKPALGLVTLTQEVNFQNMVNPQESVPVRMVFVLALEQPKAQIEMLQEIASVLQNPGLVERILKAESFEEVISELRK</sequence>
<comment type="caution">
    <text evidence="2">The sequence shown here is derived from an EMBL/GenBank/DDBJ whole genome shotgun (WGS) entry which is preliminary data.</text>
</comment>
<dbReference type="Gene3D" id="3.40.930.10">
    <property type="entry name" value="Mannitol-specific EII, Chain A"/>
    <property type="match status" value="1"/>
</dbReference>
<dbReference type="Proteomes" id="UP000256388">
    <property type="component" value="Unassembled WGS sequence"/>
</dbReference>
<accession>A0A347ZS70</accession>
<organism evidence="2 3">
    <name type="scientific">Pelolinea submarina</name>
    <dbReference type="NCBI Taxonomy" id="913107"/>
    <lineage>
        <taxon>Bacteria</taxon>
        <taxon>Bacillati</taxon>
        <taxon>Chloroflexota</taxon>
        <taxon>Anaerolineae</taxon>
        <taxon>Anaerolineales</taxon>
        <taxon>Anaerolineaceae</taxon>
        <taxon>Pelolinea</taxon>
    </lineage>
</organism>
<dbReference type="PANTHER" id="PTHR47738:SF3">
    <property type="entry name" value="PHOSPHOTRANSFERASE SYSTEM MANNITOL_FRUCTOSE-SPECIFIC IIA DOMAIN CONTAINING PROTEIN"/>
    <property type="match status" value="1"/>
</dbReference>
<evidence type="ECO:0000313" key="2">
    <source>
        <dbReference type="EMBL" id="REG11284.1"/>
    </source>
</evidence>
<dbReference type="InterPro" id="IPR051541">
    <property type="entry name" value="PTS_SugarTrans_NitroReg"/>
</dbReference>
<dbReference type="CDD" id="cd00211">
    <property type="entry name" value="PTS_IIA_fru"/>
    <property type="match status" value="1"/>
</dbReference>
<gene>
    <name evidence="2" type="ORF">DFR64_1162</name>
</gene>
<protein>
    <submittedName>
        <fullName evidence="2">PTS system IIA component (Gat family)</fullName>
    </submittedName>
</protein>
<dbReference type="RefSeq" id="WP_116224421.1">
    <property type="nucleotide sequence ID" value="NZ_AP018437.1"/>
</dbReference>
<dbReference type="Pfam" id="PF00359">
    <property type="entry name" value="PTS_EIIA_2"/>
    <property type="match status" value="1"/>
</dbReference>
<dbReference type="PANTHER" id="PTHR47738">
    <property type="entry name" value="PTS SYSTEM FRUCTOSE-LIKE EIIA COMPONENT-RELATED"/>
    <property type="match status" value="1"/>
</dbReference>
<dbReference type="PROSITE" id="PS51094">
    <property type="entry name" value="PTS_EIIA_TYPE_2"/>
    <property type="match status" value="1"/>
</dbReference>